<name>A0A1M5TRN9_9BACT</name>
<feature type="transmembrane region" description="Helical" evidence="1">
    <location>
        <begin position="188"/>
        <end position="208"/>
    </location>
</feature>
<dbReference type="PANTHER" id="PTHR37305">
    <property type="entry name" value="INTEGRAL MEMBRANE PROTEIN-RELATED"/>
    <property type="match status" value="1"/>
</dbReference>
<dbReference type="EMBL" id="FQXN01000005">
    <property type="protein sequence ID" value="SHH53266.1"/>
    <property type="molecule type" value="Genomic_DNA"/>
</dbReference>
<accession>A0A1M5TRN9</accession>
<dbReference type="AlphaFoldDB" id="A0A1M5TRN9"/>
<feature type="transmembrane region" description="Helical" evidence="1">
    <location>
        <begin position="234"/>
        <end position="253"/>
    </location>
</feature>
<protein>
    <submittedName>
        <fullName evidence="2">ABC-2 type transport system permease protein</fullName>
    </submittedName>
</protein>
<dbReference type="Pfam" id="PF12679">
    <property type="entry name" value="ABC2_membrane_2"/>
    <property type="match status" value="1"/>
</dbReference>
<dbReference type="GO" id="GO:0140359">
    <property type="term" value="F:ABC-type transporter activity"/>
    <property type="evidence" value="ECO:0007669"/>
    <property type="project" value="InterPro"/>
</dbReference>
<evidence type="ECO:0000256" key="1">
    <source>
        <dbReference type="SAM" id="Phobius"/>
    </source>
</evidence>
<dbReference type="STRING" id="1123380.SAMN02745199_1469"/>
<evidence type="ECO:0000313" key="2">
    <source>
        <dbReference type="EMBL" id="SHH53266.1"/>
    </source>
</evidence>
<dbReference type="Proteomes" id="UP000242592">
    <property type="component" value="Unassembled WGS sequence"/>
</dbReference>
<keyword evidence="1" id="KW-0812">Transmembrane</keyword>
<feature type="transmembrane region" description="Helical" evidence="1">
    <location>
        <begin position="155"/>
        <end position="181"/>
    </location>
</feature>
<sequence length="264" mass="30730">MLFQKELKSNIKIFLIWTFVLFFFAALIAPFINGVMEDADSLKDFINSLPKFMLNLLNISENFITPEGFFSAKVMFMAEIFAGIFAIILAVNVFTSEYETKTIEYLLVKPLTRNKIFFKKFLVLFVYYTIFASVFCLSVLWLFKIYVHYEYNSSILAGFALYLYVIEIFFGALTVLFSVLFQKSFITISLSSGIFLIMFIADIFGNAMKKLEWIRYFTLFKYISLGDTIQYEKVYILNSLFFILIGLAVFLLASKIFKNEDIII</sequence>
<feature type="transmembrane region" description="Helical" evidence="1">
    <location>
        <begin position="74"/>
        <end position="94"/>
    </location>
</feature>
<feature type="transmembrane region" description="Helical" evidence="1">
    <location>
        <begin position="121"/>
        <end position="143"/>
    </location>
</feature>
<organism evidence="2 3">
    <name type="scientific">Thermosipho atlanticus DSM 15807</name>
    <dbReference type="NCBI Taxonomy" id="1123380"/>
    <lineage>
        <taxon>Bacteria</taxon>
        <taxon>Thermotogati</taxon>
        <taxon>Thermotogota</taxon>
        <taxon>Thermotogae</taxon>
        <taxon>Thermotogales</taxon>
        <taxon>Fervidobacteriaceae</taxon>
        <taxon>Thermosipho</taxon>
    </lineage>
</organism>
<dbReference type="OrthoDB" id="9800309at2"/>
<dbReference type="PANTHER" id="PTHR37305:SF1">
    <property type="entry name" value="MEMBRANE PROTEIN"/>
    <property type="match status" value="1"/>
</dbReference>
<gene>
    <name evidence="2" type="ORF">SAMN02745199_1469</name>
</gene>
<evidence type="ECO:0000313" key="3">
    <source>
        <dbReference type="Proteomes" id="UP000242592"/>
    </source>
</evidence>
<feature type="transmembrane region" description="Helical" evidence="1">
    <location>
        <begin position="12"/>
        <end position="32"/>
    </location>
</feature>
<keyword evidence="1" id="KW-1133">Transmembrane helix</keyword>
<keyword evidence="3" id="KW-1185">Reference proteome</keyword>
<dbReference type="RefSeq" id="WP_073073676.1">
    <property type="nucleotide sequence ID" value="NZ_FQXN01000005.1"/>
</dbReference>
<dbReference type="GO" id="GO:0005886">
    <property type="term" value="C:plasma membrane"/>
    <property type="evidence" value="ECO:0007669"/>
    <property type="project" value="UniProtKB-SubCell"/>
</dbReference>
<reference evidence="3" key="1">
    <citation type="submission" date="2016-11" db="EMBL/GenBank/DDBJ databases">
        <authorList>
            <person name="Varghese N."/>
            <person name="Submissions S."/>
        </authorList>
    </citation>
    <scope>NUCLEOTIDE SEQUENCE [LARGE SCALE GENOMIC DNA]</scope>
    <source>
        <strain evidence="3">DSM 15807</strain>
    </source>
</reference>
<proteinExistence type="predicted"/>
<keyword evidence="1" id="KW-0472">Membrane</keyword>